<evidence type="ECO:0000313" key="1">
    <source>
        <dbReference type="EMBL" id="GBE61010.1"/>
    </source>
</evidence>
<keyword evidence="2" id="KW-1185">Reference proteome</keyword>
<dbReference type="RefSeq" id="XP_028867253.1">
    <property type="nucleotide sequence ID" value="XM_029011420.1"/>
</dbReference>
<gene>
    <name evidence="1" type="ORF">BOVATA_025030</name>
</gene>
<evidence type="ECO:0000313" key="2">
    <source>
        <dbReference type="Proteomes" id="UP000236319"/>
    </source>
</evidence>
<protein>
    <submittedName>
        <fullName evidence="1">Uncharacterized protein</fullName>
    </submittedName>
</protein>
<sequence>MELCSLIAVPRNLKEGIDWLMALRGTDDENGLKAVSAVLYEFLAQQPVGLKRLRDLEDVKSVSHEFLLQPEFQDQPYVKDLVQRYTTPMNKDVGTFAKAFGDIAKSDYENVLQTQGVNPETIEEKLRKVVHGTEKFLNYIKNTRRYSRTYGSAATWASSCTHDPELCAAILVGMAPMLYAGLRYLNDAAADAFLEGPDSVEEKRLVSVLEALGYEGQQKRGKMRSSDIRNALSGVDKDVLTVLYDLAGFWAFY</sequence>
<proteinExistence type="predicted"/>
<organism evidence="1 2">
    <name type="scientific">Babesia ovata</name>
    <dbReference type="NCBI Taxonomy" id="189622"/>
    <lineage>
        <taxon>Eukaryota</taxon>
        <taxon>Sar</taxon>
        <taxon>Alveolata</taxon>
        <taxon>Apicomplexa</taxon>
        <taxon>Aconoidasida</taxon>
        <taxon>Piroplasmida</taxon>
        <taxon>Babesiidae</taxon>
        <taxon>Babesia</taxon>
    </lineage>
</organism>
<name>A0A2H6KDD4_9APIC</name>
<dbReference type="VEuPathDB" id="PiroplasmaDB:BOVATA_025030"/>
<reference evidence="1 2" key="1">
    <citation type="journal article" date="2017" name="BMC Genomics">
        <title>Whole-genome assembly of Babesia ovata and comparative genomics between closely related pathogens.</title>
        <authorList>
            <person name="Yamagishi J."/>
            <person name="Asada M."/>
            <person name="Hakimi H."/>
            <person name="Tanaka T.Q."/>
            <person name="Sugimoto C."/>
            <person name="Kawazu S."/>
        </authorList>
    </citation>
    <scope>NUCLEOTIDE SEQUENCE [LARGE SCALE GENOMIC DNA]</scope>
    <source>
        <strain evidence="1 2">Miyake</strain>
    </source>
</reference>
<dbReference type="AlphaFoldDB" id="A0A2H6KDD4"/>
<accession>A0A2H6KDD4</accession>
<dbReference type="EMBL" id="BDSA01000002">
    <property type="protein sequence ID" value="GBE61010.1"/>
    <property type="molecule type" value="Genomic_DNA"/>
</dbReference>
<dbReference type="OrthoDB" id="366520at2759"/>
<dbReference type="Proteomes" id="UP000236319">
    <property type="component" value="Unassembled WGS sequence"/>
</dbReference>
<dbReference type="GeneID" id="39874780"/>
<comment type="caution">
    <text evidence="1">The sequence shown here is derived from an EMBL/GenBank/DDBJ whole genome shotgun (WGS) entry which is preliminary data.</text>
</comment>